<name>A0A0A9BHF6_ARUDO</name>
<proteinExistence type="predicted"/>
<feature type="region of interest" description="Disordered" evidence="1">
    <location>
        <begin position="30"/>
        <end position="52"/>
    </location>
</feature>
<accession>A0A0A9BHF6</accession>
<sequence>MQAAHRCDICILHAYQMDGVVGASPALLPSKKKKRMAARLPNDRNPVYPDHH</sequence>
<reference evidence="2" key="2">
    <citation type="journal article" date="2015" name="Data Brief">
        <title>Shoot transcriptome of the giant reed, Arundo donax.</title>
        <authorList>
            <person name="Barrero R.A."/>
            <person name="Guerrero F.D."/>
            <person name="Moolhuijzen P."/>
            <person name="Goolsby J.A."/>
            <person name="Tidwell J."/>
            <person name="Bellgard S.E."/>
            <person name="Bellgard M.I."/>
        </authorList>
    </citation>
    <scope>NUCLEOTIDE SEQUENCE</scope>
    <source>
        <tissue evidence="2">Shoot tissue taken approximately 20 cm above the soil surface</tissue>
    </source>
</reference>
<reference evidence="2" key="1">
    <citation type="submission" date="2014-09" db="EMBL/GenBank/DDBJ databases">
        <authorList>
            <person name="Magalhaes I.L.F."/>
            <person name="Oliveira U."/>
            <person name="Santos F.R."/>
            <person name="Vidigal T.H.D.A."/>
            <person name="Brescovit A.D."/>
            <person name="Santos A.J."/>
        </authorList>
    </citation>
    <scope>NUCLEOTIDE SEQUENCE</scope>
    <source>
        <tissue evidence="2">Shoot tissue taken approximately 20 cm above the soil surface</tissue>
    </source>
</reference>
<evidence type="ECO:0000256" key="1">
    <source>
        <dbReference type="SAM" id="MobiDB-lite"/>
    </source>
</evidence>
<dbReference type="EMBL" id="GBRH01235099">
    <property type="protein sequence ID" value="JAD62796.1"/>
    <property type="molecule type" value="Transcribed_RNA"/>
</dbReference>
<evidence type="ECO:0000313" key="2">
    <source>
        <dbReference type="EMBL" id="JAD62796.1"/>
    </source>
</evidence>
<dbReference type="AlphaFoldDB" id="A0A0A9BHF6"/>
<organism evidence="2">
    <name type="scientific">Arundo donax</name>
    <name type="common">Giant reed</name>
    <name type="synonym">Donax arundinaceus</name>
    <dbReference type="NCBI Taxonomy" id="35708"/>
    <lineage>
        <taxon>Eukaryota</taxon>
        <taxon>Viridiplantae</taxon>
        <taxon>Streptophyta</taxon>
        <taxon>Embryophyta</taxon>
        <taxon>Tracheophyta</taxon>
        <taxon>Spermatophyta</taxon>
        <taxon>Magnoliopsida</taxon>
        <taxon>Liliopsida</taxon>
        <taxon>Poales</taxon>
        <taxon>Poaceae</taxon>
        <taxon>PACMAD clade</taxon>
        <taxon>Arundinoideae</taxon>
        <taxon>Arundineae</taxon>
        <taxon>Arundo</taxon>
    </lineage>
</organism>
<protein>
    <submittedName>
        <fullName evidence="2">Uncharacterized protein</fullName>
    </submittedName>
</protein>